<proteinExistence type="predicted"/>
<organism evidence="2 3">
    <name type="scientific">Phaeodactylibacter luteus</name>
    <dbReference type="NCBI Taxonomy" id="1564516"/>
    <lineage>
        <taxon>Bacteria</taxon>
        <taxon>Pseudomonadati</taxon>
        <taxon>Bacteroidota</taxon>
        <taxon>Saprospiria</taxon>
        <taxon>Saprospirales</taxon>
        <taxon>Haliscomenobacteraceae</taxon>
        <taxon>Phaeodactylibacter</taxon>
    </lineage>
</organism>
<evidence type="ECO:0000313" key="3">
    <source>
        <dbReference type="Proteomes" id="UP000321580"/>
    </source>
</evidence>
<name>A0A5C6S3N0_9BACT</name>
<evidence type="ECO:0000313" key="2">
    <source>
        <dbReference type="EMBL" id="TXB69448.1"/>
    </source>
</evidence>
<dbReference type="EMBL" id="VOOR01000002">
    <property type="protein sequence ID" value="TXB69448.1"/>
    <property type="molecule type" value="Genomic_DNA"/>
</dbReference>
<gene>
    <name evidence="2" type="ORF">FRY97_01155</name>
</gene>
<protein>
    <submittedName>
        <fullName evidence="2">T9SS type A sorting domain-containing protein</fullName>
    </submittedName>
</protein>
<reference evidence="2 3" key="1">
    <citation type="submission" date="2019-08" db="EMBL/GenBank/DDBJ databases">
        <title>Genome of Phaeodactylibacter luteus.</title>
        <authorList>
            <person name="Bowman J.P."/>
        </authorList>
    </citation>
    <scope>NUCLEOTIDE SEQUENCE [LARGE SCALE GENOMIC DNA]</scope>
    <source>
        <strain evidence="2 3">KCTC 42180</strain>
    </source>
</reference>
<evidence type="ECO:0000256" key="1">
    <source>
        <dbReference type="SAM" id="SignalP"/>
    </source>
</evidence>
<feature type="chain" id="PRO_5023019490" evidence="1">
    <location>
        <begin position="26"/>
        <end position="433"/>
    </location>
</feature>
<comment type="caution">
    <text evidence="2">The sequence shown here is derived from an EMBL/GenBank/DDBJ whole genome shotgun (WGS) entry which is preliminary data.</text>
</comment>
<accession>A0A5C6S3N0</accession>
<sequence>MRKKHVHLGLALCAALAFTFGAAHKGNAQTVAASDDMQAYTTNIEGQNNGTGWATNFEPKNFGGSDMGGSFLTSGSPPAITGQSGGIFAGTSGTGKAYARSLNTALTGPSRIEIKLRFNLNTGDAKTAGMIISDATAPGLTWNTGQQLFLGISGDGVWKYDDGTLKIVKAANGTDDFACNGGDLYEVQLDIDPSNDFYGFKIINSSASTESEVTTGTLNGGGIQTLGLGNGVTGINQDLIFDDIVVTTNPSAFLPVALSAFTARPSAGHNLLQWSTATELNNSHFEIERSSDGRVWSAVGRVAGAGTVQEPRDYQFSDEAVQPGRTYYRLRQVDFDGQYEYHGPVQVVRSSAGTVKVRVFPNPAADWLEVAADGQQPFHALQLMDMSGRQVSYWPSARAGQRLSLEGVSPGVYQLLVLDAQGGLISQQTVHKQ</sequence>
<dbReference type="AlphaFoldDB" id="A0A5C6S3N0"/>
<dbReference type="RefSeq" id="WP_147165580.1">
    <property type="nucleotide sequence ID" value="NZ_VOOR01000002.1"/>
</dbReference>
<keyword evidence="3" id="KW-1185">Reference proteome</keyword>
<dbReference type="Proteomes" id="UP000321580">
    <property type="component" value="Unassembled WGS sequence"/>
</dbReference>
<dbReference type="Gene3D" id="2.60.40.10">
    <property type="entry name" value="Immunoglobulins"/>
    <property type="match status" value="1"/>
</dbReference>
<dbReference type="InterPro" id="IPR013783">
    <property type="entry name" value="Ig-like_fold"/>
</dbReference>
<feature type="signal peptide" evidence="1">
    <location>
        <begin position="1"/>
        <end position="25"/>
    </location>
</feature>
<keyword evidence="1" id="KW-0732">Signal</keyword>
<dbReference type="OrthoDB" id="626307at2"/>